<feature type="domain" description="C2H2-type" evidence="6">
    <location>
        <begin position="674"/>
        <end position="697"/>
    </location>
</feature>
<dbReference type="OrthoDB" id="8117402at2759"/>
<protein>
    <submittedName>
        <fullName evidence="9">C2H2-type domain-containing protein</fullName>
    </submittedName>
</protein>
<accession>A0A183J1K1</accession>
<proteinExistence type="predicted"/>
<dbReference type="PANTHER" id="PTHR24409:SF420">
    <property type="entry name" value="IP01303P"/>
    <property type="match status" value="1"/>
</dbReference>
<keyword evidence="1" id="KW-0479">Metal-binding</keyword>
<keyword evidence="4" id="KW-0862">Zinc</keyword>
<dbReference type="PANTHER" id="PTHR24409">
    <property type="entry name" value="ZINC FINGER PROTEIN 142"/>
    <property type="match status" value="1"/>
</dbReference>
<feature type="compositionally biased region" description="Acidic residues" evidence="5">
    <location>
        <begin position="579"/>
        <end position="589"/>
    </location>
</feature>
<dbReference type="InterPro" id="IPR013087">
    <property type="entry name" value="Znf_C2H2_type"/>
</dbReference>
<feature type="domain" description="C2H2-type" evidence="6">
    <location>
        <begin position="92"/>
        <end position="115"/>
    </location>
</feature>
<dbReference type="GO" id="GO:0000981">
    <property type="term" value="F:DNA-binding transcription factor activity, RNA polymerase II-specific"/>
    <property type="evidence" value="ECO:0007669"/>
    <property type="project" value="TreeGrafter"/>
</dbReference>
<feature type="domain" description="C2H2-type" evidence="6">
    <location>
        <begin position="2"/>
        <end position="25"/>
    </location>
</feature>
<evidence type="ECO:0000256" key="3">
    <source>
        <dbReference type="ARBA" id="ARBA00022771"/>
    </source>
</evidence>
<evidence type="ECO:0000313" key="8">
    <source>
        <dbReference type="Proteomes" id="UP000270296"/>
    </source>
</evidence>
<dbReference type="Proteomes" id="UP000270296">
    <property type="component" value="Unassembled WGS sequence"/>
</dbReference>
<reference evidence="9" key="1">
    <citation type="submission" date="2016-06" db="UniProtKB">
        <authorList>
            <consortium name="WormBaseParasite"/>
        </authorList>
    </citation>
    <scope>IDENTIFICATION</scope>
</reference>
<keyword evidence="3" id="KW-0863">Zinc-finger</keyword>
<evidence type="ECO:0000313" key="9">
    <source>
        <dbReference type="WBParaSite" id="SBAD_0001009901-mRNA-1"/>
    </source>
</evidence>
<keyword evidence="2" id="KW-0677">Repeat</keyword>
<feature type="domain" description="C2H2-type" evidence="6">
    <location>
        <begin position="645"/>
        <end position="668"/>
    </location>
</feature>
<evidence type="ECO:0000256" key="1">
    <source>
        <dbReference type="ARBA" id="ARBA00022723"/>
    </source>
</evidence>
<dbReference type="EMBL" id="UZAM01013115">
    <property type="protein sequence ID" value="VDP25594.1"/>
    <property type="molecule type" value="Genomic_DNA"/>
</dbReference>
<name>A0A183J1K1_9BILA</name>
<organism evidence="9">
    <name type="scientific">Soboliphyme baturini</name>
    <dbReference type="NCBI Taxonomy" id="241478"/>
    <lineage>
        <taxon>Eukaryota</taxon>
        <taxon>Metazoa</taxon>
        <taxon>Ecdysozoa</taxon>
        <taxon>Nematoda</taxon>
        <taxon>Enoplea</taxon>
        <taxon>Dorylaimia</taxon>
        <taxon>Dioctophymatida</taxon>
        <taxon>Dioctophymatoidea</taxon>
        <taxon>Soboliphymatidae</taxon>
        <taxon>Soboliphyme</taxon>
    </lineage>
</organism>
<feature type="domain" description="C2H2-type" evidence="6">
    <location>
        <begin position="244"/>
        <end position="267"/>
    </location>
</feature>
<dbReference type="GO" id="GO:0008270">
    <property type="term" value="F:zinc ion binding"/>
    <property type="evidence" value="ECO:0007669"/>
    <property type="project" value="UniProtKB-KW"/>
</dbReference>
<evidence type="ECO:0000256" key="4">
    <source>
        <dbReference type="ARBA" id="ARBA00022833"/>
    </source>
</evidence>
<feature type="domain" description="C2H2-type" evidence="6">
    <location>
        <begin position="382"/>
        <end position="405"/>
    </location>
</feature>
<evidence type="ECO:0000256" key="5">
    <source>
        <dbReference type="SAM" id="MobiDB-lite"/>
    </source>
</evidence>
<reference evidence="7 8" key="2">
    <citation type="submission" date="2018-11" db="EMBL/GenBank/DDBJ databases">
        <authorList>
            <consortium name="Pathogen Informatics"/>
        </authorList>
    </citation>
    <scope>NUCLEOTIDE SEQUENCE [LARGE SCALE GENOMIC DNA]</scope>
</reference>
<dbReference type="GO" id="GO:0005634">
    <property type="term" value="C:nucleus"/>
    <property type="evidence" value="ECO:0007669"/>
    <property type="project" value="TreeGrafter"/>
</dbReference>
<feature type="domain" description="C2H2-type" evidence="6">
    <location>
        <begin position="272"/>
        <end position="295"/>
    </location>
</feature>
<feature type="domain" description="C2H2-type" evidence="6">
    <location>
        <begin position="504"/>
        <end position="525"/>
    </location>
</feature>
<feature type="domain" description="C2H2-type" evidence="6">
    <location>
        <begin position="411"/>
        <end position="434"/>
    </location>
</feature>
<feature type="region of interest" description="Disordered" evidence="5">
    <location>
        <begin position="579"/>
        <end position="619"/>
    </location>
</feature>
<dbReference type="GO" id="GO:0000977">
    <property type="term" value="F:RNA polymerase II transcription regulatory region sequence-specific DNA binding"/>
    <property type="evidence" value="ECO:0007669"/>
    <property type="project" value="TreeGrafter"/>
</dbReference>
<dbReference type="AlphaFoldDB" id="A0A183J1K1"/>
<evidence type="ECO:0000313" key="7">
    <source>
        <dbReference type="EMBL" id="VDP25594.1"/>
    </source>
</evidence>
<keyword evidence="8" id="KW-1185">Reference proteome</keyword>
<evidence type="ECO:0000259" key="6">
    <source>
        <dbReference type="SMART" id="SM00355"/>
    </source>
</evidence>
<dbReference type="Gene3D" id="3.30.160.60">
    <property type="entry name" value="Classic Zinc Finger"/>
    <property type="match status" value="3"/>
</dbReference>
<dbReference type="WBParaSite" id="SBAD_0001009901-mRNA-1">
    <property type="protein sequence ID" value="SBAD_0001009901-mRNA-1"/>
    <property type="gene ID" value="SBAD_0001009901"/>
</dbReference>
<dbReference type="SMART" id="SM00355">
    <property type="entry name" value="ZnF_C2H2"/>
    <property type="match status" value="10"/>
</dbReference>
<evidence type="ECO:0000256" key="2">
    <source>
        <dbReference type="ARBA" id="ARBA00022737"/>
    </source>
</evidence>
<feature type="domain" description="C2H2-type" evidence="6">
    <location>
        <begin position="121"/>
        <end position="144"/>
    </location>
</feature>
<sequence>PYHCQYCTYQSYIRGKVTRHIQQVHNGFPVRIVHRPVPGIKDRITDMKLRCFPFLSGLMDGAMVIGGVGSPADPSAQAAAKYGAGSGDLGQVSCMLCEQRVAATDASMNDHVQVHISSKFYHCPVCTYATTFLIRAKQHVHSAHPQSQETRILCCPPDGVQGLQALRQKCFGGVADECQEMAMDCSVARTPDKAKTVDCGGETTPRSDSNLSATLNNDCEHEDTMADTGDALDMDESDGGDSKLVCAVCKEAVPRQLSTITLHARQHVVKLFQCAYCGWNSEETAEVKVHCVSSHSGLPIKANIQNSSSFTADNLLRPALNSVSVINGSDWAQTNSVQRCFPDFSIISNFPGSGGSSPSSSSSTPAVGFQGSASSGTVLRKLICRVCTCNIADNPKSIGIHVKNHLNYKPYRCPYCHYMSCEQSKARRHVEHVHSVSGDSVEIRAEENIKEKIARMKSKCFPNATSLALSDSCCSIDESVLGDIPSIGKASVVCQESSEGFKVYECQICKERISSECIGSHVRTHLGKPYCTSRFWTEDKVKYHTETVHPESVMKTDMQDEDLDAQFRLVQKKCFPTYEDSENEKDTDDSEHGTSWGDDKLSPEEVSSLGTELAGDSPRALSKVASDSEISAYLQKSSSSADGRLTCQLCKQSISMNPNSLDVHVKNHLNFKPHQCPCCDYKSCTSGKVKRHLDSVHRGVDTNIISFTQSSSTVKQIIGQMRSMCFPQIEGDFQTKTKAHLNSQVILRRLFKVMHVCLTSVCFRSHFRT</sequence>
<gene>
    <name evidence="7" type="ORF">SBAD_LOCUS9749</name>
</gene>